<dbReference type="Proteomes" id="UP000070134">
    <property type="component" value="Chromosome"/>
</dbReference>
<proteinExistence type="predicted"/>
<gene>
    <name evidence="2" type="ORF">SA2016_3873</name>
</gene>
<evidence type="ECO:0000256" key="1">
    <source>
        <dbReference type="SAM" id="Phobius"/>
    </source>
</evidence>
<name>A0A127A4W1_9MICC</name>
<dbReference type="AlphaFoldDB" id="A0A127A4W1"/>
<accession>A0A127A4W1</accession>
<keyword evidence="1" id="KW-0472">Membrane</keyword>
<dbReference type="EMBL" id="CP014518">
    <property type="protein sequence ID" value="AMM34528.1"/>
    <property type="molecule type" value="Genomic_DNA"/>
</dbReference>
<evidence type="ECO:0000313" key="2">
    <source>
        <dbReference type="EMBL" id="AMM34528.1"/>
    </source>
</evidence>
<dbReference type="RefSeq" id="WP_157089151.1">
    <property type="nucleotide sequence ID" value="NZ_BJMO01000006.1"/>
</dbReference>
<feature type="transmembrane region" description="Helical" evidence="1">
    <location>
        <begin position="26"/>
        <end position="49"/>
    </location>
</feature>
<keyword evidence="1" id="KW-0812">Transmembrane</keyword>
<organism evidence="2 3">
    <name type="scientific">Sinomonas atrocyanea</name>
    <dbReference type="NCBI Taxonomy" id="37927"/>
    <lineage>
        <taxon>Bacteria</taxon>
        <taxon>Bacillati</taxon>
        <taxon>Actinomycetota</taxon>
        <taxon>Actinomycetes</taxon>
        <taxon>Micrococcales</taxon>
        <taxon>Micrococcaceae</taxon>
        <taxon>Sinomonas</taxon>
    </lineage>
</organism>
<dbReference type="STRING" id="37927.SA2016_3873"/>
<dbReference type="KEGG" id="satk:SA2016_3873"/>
<evidence type="ECO:0000313" key="3">
    <source>
        <dbReference type="Proteomes" id="UP000070134"/>
    </source>
</evidence>
<reference evidence="2 3" key="1">
    <citation type="submission" date="2016-02" db="EMBL/GenBank/DDBJ databases">
        <title>Complete genome of Sinomonas atrocyanea KCTC 3377.</title>
        <authorList>
            <person name="Kim K.M."/>
        </authorList>
    </citation>
    <scope>NUCLEOTIDE SEQUENCE [LARGE SCALE GENOMIC DNA]</scope>
    <source>
        <strain evidence="2 3">KCTC 3377</strain>
    </source>
</reference>
<protein>
    <submittedName>
        <fullName evidence="2">Uncharacterized protein</fullName>
    </submittedName>
</protein>
<keyword evidence="3" id="KW-1185">Reference proteome</keyword>
<sequence length="58" mass="6131">MDTPLTALAGALRLQAAGIYLGWGSFTVQLGNLIVILAMIALFVAALFLPFPGGRDKR</sequence>
<keyword evidence="1" id="KW-1133">Transmembrane helix</keyword>